<dbReference type="EMBL" id="GBXM01001869">
    <property type="protein sequence ID" value="JAI06709.1"/>
    <property type="molecule type" value="Transcribed_RNA"/>
</dbReference>
<accession>A0A0E9XYC4</accession>
<sequence>MYKNKCTKCVCEVRVLFFLFFLSRSLFFKEQFSVCSTVPENMPAFLVINSANAGQWFVRGGEKNHTSLASLDIITD</sequence>
<dbReference type="AlphaFoldDB" id="A0A0E9XYC4"/>
<evidence type="ECO:0000313" key="1">
    <source>
        <dbReference type="EMBL" id="JAI06709.1"/>
    </source>
</evidence>
<name>A0A0E9XYC4_ANGAN</name>
<reference evidence="1" key="1">
    <citation type="submission" date="2014-11" db="EMBL/GenBank/DDBJ databases">
        <authorList>
            <person name="Amaro Gonzalez C."/>
        </authorList>
    </citation>
    <scope>NUCLEOTIDE SEQUENCE</scope>
</reference>
<reference evidence="1" key="2">
    <citation type="journal article" date="2015" name="Fish Shellfish Immunol.">
        <title>Early steps in the European eel (Anguilla anguilla)-Vibrio vulnificus interaction in the gills: Role of the RtxA13 toxin.</title>
        <authorList>
            <person name="Callol A."/>
            <person name="Pajuelo D."/>
            <person name="Ebbesson L."/>
            <person name="Teles M."/>
            <person name="MacKenzie S."/>
            <person name="Amaro C."/>
        </authorList>
    </citation>
    <scope>NUCLEOTIDE SEQUENCE</scope>
</reference>
<proteinExistence type="predicted"/>
<protein>
    <submittedName>
        <fullName evidence="1">Uncharacterized protein</fullName>
    </submittedName>
</protein>
<organism evidence="1">
    <name type="scientific">Anguilla anguilla</name>
    <name type="common">European freshwater eel</name>
    <name type="synonym">Muraena anguilla</name>
    <dbReference type="NCBI Taxonomy" id="7936"/>
    <lineage>
        <taxon>Eukaryota</taxon>
        <taxon>Metazoa</taxon>
        <taxon>Chordata</taxon>
        <taxon>Craniata</taxon>
        <taxon>Vertebrata</taxon>
        <taxon>Euteleostomi</taxon>
        <taxon>Actinopterygii</taxon>
        <taxon>Neopterygii</taxon>
        <taxon>Teleostei</taxon>
        <taxon>Anguilliformes</taxon>
        <taxon>Anguillidae</taxon>
        <taxon>Anguilla</taxon>
    </lineage>
</organism>